<proteinExistence type="predicted"/>
<dbReference type="Proteomes" id="UP000762676">
    <property type="component" value="Unassembled WGS sequence"/>
</dbReference>
<feature type="compositionally biased region" description="Polar residues" evidence="1">
    <location>
        <begin position="50"/>
        <end position="61"/>
    </location>
</feature>
<sequence>MVVKKDRDNSDDDYSDDDGEDGQGEAAAAPVEILQQDNQTTAAADAKSKSGANRKTSNLMSTEGAEVKGSSVGPGRGVNQETAPTEASTQEKPSDISTIEY</sequence>
<dbReference type="AlphaFoldDB" id="A0AAV4FIH1"/>
<gene>
    <name evidence="2" type="ORF">ElyMa_000388700</name>
</gene>
<name>A0AAV4FIH1_9GAST</name>
<dbReference type="EMBL" id="BMAT01000778">
    <property type="protein sequence ID" value="GFR72844.1"/>
    <property type="molecule type" value="Genomic_DNA"/>
</dbReference>
<feature type="compositionally biased region" description="Acidic residues" evidence="1">
    <location>
        <begin position="9"/>
        <end position="23"/>
    </location>
</feature>
<accession>A0AAV4FIH1</accession>
<evidence type="ECO:0000313" key="2">
    <source>
        <dbReference type="EMBL" id="GFR72844.1"/>
    </source>
</evidence>
<feature type="compositionally biased region" description="Low complexity" evidence="1">
    <location>
        <begin position="35"/>
        <end position="45"/>
    </location>
</feature>
<evidence type="ECO:0000256" key="1">
    <source>
        <dbReference type="SAM" id="MobiDB-lite"/>
    </source>
</evidence>
<feature type="region of interest" description="Disordered" evidence="1">
    <location>
        <begin position="1"/>
        <end position="101"/>
    </location>
</feature>
<protein>
    <submittedName>
        <fullName evidence="2">Uncharacterized protein</fullName>
    </submittedName>
</protein>
<organism evidence="2 3">
    <name type="scientific">Elysia marginata</name>
    <dbReference type="NCBI Taxonomy" id="1093978"/>
    <lineage>
        <taxon>Eukaryota</taxon>
        <taxon>Metazoa</taxon>
        <taxon>Spiralia</taxon>
        <taxon>Lophotrochozoa</taxon>
        <taxon>Mollusca</taxon>
        <taxon>Gastropoda</taxon>
        <taxon>Heterobranchia</taxon>
        <taxon>Euthyneura</taxon>
        <taxon>Panpulmonata</taxon>
        <taxon>Sacoglossa</taxon>
        <taxon>Placobranchoidea</taxon>
        <taxon>Plakobranchidae</taxon>
        <taxon>Elysia</taxon>
    </lineage>
</organism>
<comment type="caution">
    <text evidence="2">The sequence shown here is derived from an EMBL/GenBank/DDBJ whole genome shotgun (WGS) entry which is preliminary data.</text>
</comment>
<evidence type="ECO:0000313" key="3">
    <source>
        <dbReference type="Proteomes" id="UP000762676"/>
    </source>
</evidence>
<feature type="compositionally biased region" description="Polar residues" evidence="1">
    <location>
        <begin position="79"/>
        <end position="101"/>
    </location>
</feature>
<keyword evidence="3" id="KW-1185">Reference proteome</keyword>
<reference evidence="2 3" key="1">
    <citation type="journal article" date="2021" name="Elife">
        <title>Chloroplast acquisition without the gene transfer in kleptoplastic sea slugs, Plakobranchus ocellatus.</title>
        <authorList>
            <person name="Maeda T."/>
            <person name="Takahashi S."/>
            <person name="Yoshida T."/>
            <person name="Shimamura S."/>
            <person name="Takaki Y."/>
            <person name="Nagai Y."/>
            <person name="Toyoda A."/>
            <person name="Suzuki Y."/>
            <person name="Arimoto A."/>
            <person name="Ishii H."/>
            <person name="Satoh N."/>
            <person name="Nishiyama T."/>
            <person name="Hasebe M."/>
            <person name="Maruyama T."/>
            <person name="Minagawa J."/>
            <person name="Obokata J."/>
            <person name="Shigenobu S."/>
        </authorList>
    </citation>
    <scope>NUCLEOTIDE SEQUENCE [LARGE SCALE GENOMIC DNA]</scope>
</reference>